<feature type="transmembrane region" description="Helical" evidence="2">
    <location>
        <begin position="336"/>
        <end position="352"/>
    </location>
</feature>
<evidence type="ECO:0000256" key="1">
    <source>
        <dbReference type="SAM" id="MobiDB-lite"/>
    </source>
</evidence>
<dbReference type="Gene3D" id="3.30.70.1440">
    <property type="entry name" value="Multidrug efflux transporter AcrB pore domain"/>
    <property type="match status" value="1"/>
</dbReference>
<feature type="transmembrane region" description="Helical" evidence="2">
    <location>
        <begin position="429"/>
        <end position="449"/>
    </location>
</feature>
<keyword evidence="4" id="KW-1185">Reference proteome</keyword>
<accession>A0A1M5RZY0</accession>
<dbReference type="InterPro" id="IPR001036">
    <property type="entry name" value="Acrflvin-R"/>
</dbReference>
<name>A0A1M5RZY0_9FIRM</name>
<feature type="region of interest" description="Disordered" evidence="1">
    <location>
        <begin position="1027"/>
        <end position="1047"/>
    </location>
</feature>
<sequence>MKLVEVSVKRPVTIIMAMLVIILLGGISLTRLPIDLLPNIEVPVSIVVTQYTGVGPQEIEKLITNPLEGAVSTVENIDTVTSTTTEGNSIVIAQFKNGTDMDFATLQMREKVDQIKSSLPSEAGAPMVMKLDLDAMPVVTLTLSGHDADLAKLQSIAEDKLKPQLERVSGAASVSVVGGYEDQVKIKTHLEKMNGYGLTINSLAQLIGAENLNSPGGEVQKGNQELTIRTTGEFESVEEIKDLLIPLPSGGQIRLKDIADVGIEHKEVTAISKSNGEKSVSVSVQKQSGTNTVQVADEVNATVEAFAKEYPDLTVNIVMDQSIDIKQSIKTVENEAIMGGILAIIVVFLFFHNIRTTFITATAIPIAMMATFAVLYFAGITINMMTLGGLTLAMGRLVDDNIVALENIHRHRQEGYSKYEAAIKGVSEVGMAVFASTLTTVAVFLPIVFVEGTVSIIFRELAMTFAISLMASLLVSLTLVPTLSAKLMKTGAIPEGRTGIKGLIDGFSRGFDKIFGRIEAVYKKFLHYALHHRKMVMAAATLLFVLSAASVLSLGAEFMPASDVGQLRISATMPDGAQVEDTENTVTQIEEKLEGISEIETIFTQIGTSGGLSFGGDTANTGSVSIQLVDLDARTRSVVEVSDEIRSLTKDIPGAEIQVTVSDNMQMGGSTTPIDIAIKGEELDELKKIGTEIQTIVSSVDGTREVKTSMTDGVPEVVVKVNRPNAAQFGLSAAQISQAVKGTISGTTATTYRYEGSEIDVVLSGDETFKTSLENLGQTPIPTPSGITIPLSQVAEVEIGRGPVQIERTGQTRVVHVTSQIIDRDLRSVTTDIETKLNEYPIPDGYTYEVLGENEELMESFADLGMALVLAILLVYMILASQFESLLHPFTIILSLPMGFSGGMLGLFITRTTLSVPSFIGLILLVGIAVSNAIVLVDYIIKRRERGEEREEAIENAGPIRLRPIMMTTLATILGLLPMALGIGEGSETMAPMAIVVIFGLALSTVSTLLLVPVIYTIFEDIRDSRKRKKEKKKQKQSTAPQTTHSV</sequence>
<dbReference type="EMBL" id="FQXJ01000003">
    <property type="protein sequence ID" value="SHH31789.1"/>
    <property type="molecule type" value="Genomic_DNA"/>
</dbReference>
<feature type="transmembrane region" description="Helical" evidence="2">
    <location>
        <begin position="861"/>
        <end position="879"/>
    </location>
</feature>
<dbReference type="RefSeq" id="WP_073027897.1">
    <property type="nucleotide sequence ID" value="NZ_FQXJ01000003.1"/>
</dbReference>
<dbReference type="Gene3D" id="1.20.1640.10">
    <property type="entry name" value="Multidrug efflux transporter AcrB transmembrane domain"/>
    <property type="match status" value="2"/>
</dbReference>
<feature type="transmembrane region" description="Helical" evidence="2">
    <location>
        <begin position="916"/>
        <end position="941"/>
    </location>
</feature>
<reference evidence="4" key="1">
    <citation type="submission" date="2016-11" db="EMBL/GenBank/DDBJ databases">
        <authorList>
            <person name="Varghese N."/>
            <person name="Submissions S."/>
        </authorList>
    </citation>
    <scope>NUCLEOTIDE SEQUENCE [LARGE SCALE GENOMIC DNA]</scope>
    <source>
        <strain evidence="4">DSM 15449</strain>
    </source>
</reference>
<dbReference type="SUPFAM" id="SSF82693">
    <property type="entry name" value="Multidrug efflux transporter AcrB pore domain, PN1, PN2, PC1 and PC2 subdomains"/>
    <property type="match status" value="3"/>
</dbReference>
<dbReference type="PRINTS" id="PR00702">
    <property type="entry name" value="ACRIFLAVINRP"/>
</dbReference>
<keyword evidence="2" id="KW-0472">Membrane</keyword>
<dbReference type="GO" id="GO:0042910">
    <property type="term" value="F:xenobiotic transmembrane transporter activity"/>
    <property type="evidence" value="ECO:0007669"/>
    <property type="project" value="TreeGrafter"/>
</dbReference>
<evidence type="ECO:0000256" key="2">
    <source>
        <dbReference type="SAM" id="Phobius"/>
    </source>
</evidence>
<organism evidence="3 4">
    <name type="scientific">Desulfosporosinus lacus DSM 15449</name>
    <dbReference type="NCBI Taxonomy" id="1121420"/>
    <lineage>
        <taxon>Bacteria</taxon>
        <taxon>Bacillati</taxon>
        <taxon>Bacillota</taxon>
        <taxon>Clostridia</taxon>
        <taxon>Eubacteriales</taxon>
        <taxon>Desulfitobacteriaceae</taxon>
        <taxon>Desulfosporosinus</taxon>
    </lineage>
</organism>
<feature type="transmembrane region" description="Helical" evidence="2">
    <location>
        <begin position="461"/>
        <end position="480"/>
    </location>
</feature>
<dbReference type="Pfam" id="PF00873">
    <property type="entry name" value="ACR_tran"/>
    <property type="match status" value="1"/>
</dbReference>
<dbReference type="PANTHER" id="PTHR32063:SF0">
    <property type="entry name" value="SWARMING MOTILITY PROTEIN SWRC"/>
    <property type="match status" value="1"/>
</dbReference>
<protein>
    <submittedName>
        <fullName evidence="3">Hydrophobic/amphiphilic exporter-1, HAE1 family</fullName>
    </submittedName>
</protein>
<keyword evidence="2" id="KW-0812">Transmembrane</keyword>
<dbReference type="OrthoDB" id="9757876at2"/>
<dbReference type="Gene3D" id="3.30.2090.10">
    <property type="entry name" value="Multidrug efflux transporter AcrB TolC docking domain, DN and DC subdomains"/>
    <property type="match status" value="2"/>
</dbReference>
<dbReference type="Gene3D" id="3.30.70.1320">
    <property type="entry name" value="Multidrug efflux transporter AcrB pore domain like"/>
    <property type="match status" value="1"/>
</dbReference>
<gene>
    <name evidence="3" type="ORF">SAMN02746098_00709</name>
</gene>
<dbReference type="Gene3D" id="3.30.70.1430">
    <property type="entry name" value="Multidrug efflux transporter AcrB pore domain"/>
    <property type="match status" value="2"/>
</dbReference>
<dbReference type="GO" id="GO:0005886">
    <property type="term" value="C:plasma membrane"/>
    <property type="evidence" value="ECO:0007669"/>
    <property type="project" value="TreeGrafter"/>
</dbReference>
<dbReference type="AlphaFoldDB" id="A0A1M5RZY0"/>
<dbReference type="PANTHER" id="PTHR32063">
    <property type="match status" value="1"/>
</dbReference>
<dbReference type="Proteomes" id="UP000183954">
    <property type="component" value="Unassembled WGS sequence"/>
</dbReference>
<keyword evidence="2" id="KW-1133">Transmembrane helix</keyword>
<feature type="transmembrane region" description="Helical" evidence="2">
    <location>
        <begin position="886"/>
        <end position="910"/>
    </location>
</feature>
<evidence type="ECO:0000313" key="3">
    <source>
        <dbReference type="EMBL" id="SHH31789.1"/>
    </source>
</evidence>
<dbReference type="InterPro" id="IPR027463">
    <property type="entry name" value="AcrB_DN_DC_subdom"/>
</dbReference>
<feature type="transmembrane region" description="Helical" evidence="2">
    <location>
        <begin position="962"/>
        <end position="981"/>
    </location>
</feature>
<dbReference type="SUPFAM" id="SSF82714">
    <property type="entry name" value="Multidrug efflux transporter AcrB TolC docking domain, DN and DC subdomains"/>
    <property type="match status" value="2"/>
</dbReference>
<evidence type="ECO:0000313" key="4">
    <source>
        <dbReference type="Proteomes" id="UP000183954"/>
    </source>
</evidence>
<feature type="compositionally biased region" description="Polar residues" evidence="1">
    <location>
        <begin position="1038"/>
        <end position="1047"/>
    </location>
</feature>
<feature type="compositionally biased region" description="Basic residues" evidence="1">
    <location>
        <begin position="1027"/>
        <end position="1036"/>
    </location>
</feature>
<proteinExistence type="predicted"/>
<dbReference type="STRING" id="1121420.SAMN02746098_00709"/>
<feature type="transmembrane region" description="Helical" evidence="2">
    <location>
        <begin position="993"/>
        <end position="1019"/>
    </location>
</feature>
<feature type="transmembrane region" description="Helical" evidence="2">
    <location>
        <begin position="12"/>
        <end position="30"/>
    </location>
</feature>
<dbReference type="SUPFAM" id="SSF82866">
    <property type="entry name" value="Multidrug efflux transporter AcrB transmembrane domain"/>
    <property type="match status" value="2"/>
</dbReference>